<dbReference type="PANTHER" id="PTHR47371">
    <property type="entry name" value="LIPOTEICHOIC ACID SYNTHASE"/>
    <property type="match status" value="1"/>
</dbReference>
<evidence type="ECO:0000256" key="3">
    <source>
        <dbReference type="ARBA" id="ARBA00022692"/>
    </source>
</evidence>
<dbReference type="InterPro" id="IPR050448">
    <property type="entry name" value="OpgB/LTA_synthase_biosynth"/>
</dbReference>
<evidence type="ECO:0000256" key="5">
    <source>
        <dbReference type="ARBA" id="ARBA00023136"/>
    </source>
</evidence>
<reference evidence="9" key="1">
    <citation type="journal article" date="2019" name="Int. J. Syst. Evol. Microbiol.">
        <title>The Global Catalogue of Microorganisms (GCM) 10K type strain sequencing project: providing services to taxonomists for standard genome sequencing and annotation.</title>
        <authorList>
            <consortium name="The Broad Institute Genomics Platform"/>
            <consortium name="The Broad Institute Genome Sequencing Center for Infectious Disease"/>
            <person name="Wu L."/>
            <person name="Ma J."/>
        </authorList>
    </citation>
    <scope>NUCLEOTIDE SEQUENCE [LARGE SCALE GENOMIC DNA]</scope>
    <source>
        <strain evidence="9">CGMCC 4.5798</strain>
    </source>
</reference>
<evidence type="ECO:0000256" key="1">
    <source>
        <dbReference type="ARBA" id="ARBA00004651"/>
    </source>
</evidence>
<dbReference type="PANTHER" id="PTHR47371:SF3">
    <property type="entry name" value="PHOSPHOGLYCEROL TRANSFERASE I"/>
    <property type="match status" value="1"/>
</dbReference>
<feature type="transmembrane region" description="Helical" evidence="6">
    <location>
        <begin position="177"/>
        <end position="195"/>
    </location>
</feature>
<evidence type="ECO:0000256" key="4">
    <source>
        <dbReference type="ARBA" id="ARBA00022989"/>
    </source>
</evidence>
<keyword evidence="2" id="KW-1003">Cell membrane</keyword>
<comment type="subcellular location">
    <subcellularLocation>
        <location evidence="1">Cell membrane</location>
        <topology evidence="1">Multi-pass membrane protein</topology>
    </subcellularLocation>
</comment>
<dbReference type="CDD" id="cd16015">
    <property type="entry name" value="LTA_synthase"/>
    <property type="match status" value="1"/>
</dbReference>
<comment type="caution">
    <text evidence="8">The sequence shown here is derived from an EMBL/GenBank/DDBJ whole genome shotgun (WGS) entry which is preliminary data.</text>
</comment>
<feature type="transmembrane region" description="Helical" evidence="6">
    <location>
        <begin position="146"/>
        <end position="165"/>
    </location>
</feature>
<dbReference type="EC" id="2.7.8.-" evidence="8"/>
<evidence type="ECO:0000313" key="9">
    <source>
        <dbReference type="Proteomes" id="UP001596086"/>
    </source>
</evidence>
<dbReference type="InterPro" id="IPR017850">
    <property type="entry name" value="Alkaline_phosphatase_core_sf"/>
</dbReference>
<dbReference type="Proteomes" id="UP001596086">
    <property type="component" value="Unassembled WGS sequence"/>
</dbReference>
<evidence type="ECO:0000313" key="8">
    <source>
        <dbReference type="EMBL" id="MFC5546910.1"/>
    </source>
</evidence>
<dbReference type="Gene3D" id="3.40.720.10">
    <property type="entry name" value="Alkaline Phosphatase, subunit A"/>
    <property type="match status" value="1"/>
</dbReference>
<feature type="transmembrane region" description="Helical" evidence="6">
    <location>
        <begin position="21"/>
        <end position="43"/>
    </location>
</feature>
<protein>
    <submittedName>
        <fullName evidence="8">LTA synthase family protein</fullName>
        <ecNumber evidence="8">2.7.8.-</ecNumber>
    </submittedName>
</protein>
<keyword evidence="5 6" id="KW-0472">Membrane</keyword>
<dbReference type="InterPro" id="IPR000917">
    <property type="entry name" value="Sulfatase_N"/>
</dbReference>
<evidence type="ECO:0000256" key="6">
    <source>
        <dbReference type="SAM" id="Phobius"/>
    </source>
</evidence>
<proteinExistence type="predicted"/>
<evidence type="ECO:0000256" key="2">
    <source>
        <dbReference type="ARBA" id="ARBA00022475"/>
    </source>
</evidence>
<keyword evidence="8" id="KW-0808">Transferase</keyword>
<dbReference type="Pfam" id="PF00884">
    <property type="entry name" value="Sulfatase"/>
    <property type="match status" value="1"/>
</dbReference>
<keyword evidence="4 6" id="KW-1133">Transmembrane helix</keyword>
<name>A0ABW0RTQ8_9BURK</name>
<dbReference type="RefSeq" id="WP_379765203.1">
    <property type="nucleotide sequence ID" value="NZ_JBHSMZ010000001.1"/>
</dbReference>
<evidence type="ECO:0000259" key="7">
    <source>
        <dbReference type="Pfam" id="PF00884"/>
    </source>
</evidence>
<organism evidence="8 9">
    <name type="scientific">Massilia aerilata</name>
    <dbReference type="NCBI Taxonomy" id="453817"/>
    <lineage>
        <taxon>Bacteria</taxon>
        <taxon>Pseudomonadati</taxon>
        <taxon>Pseudomonadota</taxon>
        <taxon>Betaproteobacteria</taxon>
        <taxon>Burkholderiales</taxon>
        <taxon>Oxalobacteraceae</taxon>
        <taxon>Telluria group</taxon>
        <taxon>Massilia</taxon>
    </lineage>
</organism>
<dbReference type="GO" id="GO:0016740">
    <property type="term" value="F:transferase activity"/>
    <property type="evidence" value="ECO:0007669"/>
    <property type="project" value="UniProtKB-KW"/>
</dbReference>
<accession>A0ABW0RTQ8</accession>
<dbReference type="SUPFAM" id="SSF53649">
    <property type="entry name" value="Alkaline phosphatase-like"/>
    <property type="match status" value="1"/>
</dbReference>
<sequence length="796" mass="85162">MVAVAEKPPAPVRETGPLRRALGAALSDVLSCLPALMLAWLCLRIAETSHVAGTVKVSILFGPALANDLLSLLRYGFLLVLGATLLAPIPARRWRLALLGLCWSALLACQAGLVQYEWIAGVPLGADLFGYSRAEVATTVGGGWRVHPPLVVALLSALAVLWVALNACSRAWWPRAGARPALIAGAVSLLGFAFLPDHFAPPAAQSEASIDYLLNKTAYFADRNLAHVAGTGGAGELAHGKGELPWTGKDPRYPFARAERTPDTLGPLLERRPGSPPPNLVFIIVEGLGRTFSGPGARLGSFTPFLDELAGRSLYFENFLAGQGRTFGVLTTVFGSLPFGDNGLAALGDRMPRHASLLSVLKAQGYRLNFYSGSNLEFDNEGKYLRQEGVERFVSERDYGPPAQRSNEWGYPDGELVDMALRRQAQDREQAPTVSIIQTTSMHDPFSFPDKPRYLEKVGQRLARLGIAGNANPGYAAQREIFASILYTDDALRRYFEGAAKLPGFENTIFIITGDHRLPELPMDTRIERYHVPLIVYSPMLKAPRAVKAVSSQFDLAPSLLAYLSNNHGLQSPSQVNWLGTGLDTDTSFRNLHVIPLKQTKTELSDFVSGSVYLAQGRLYALADGLLTDRAPDGKALATARSQFEGFLQANRVAARAAALAPPAAIDQLAPYRSEARELRSVALAAEGGVGVSGVKRAAAAGPDGAAVIEATMSNQSTATSQPFVPLLVISDAGGLEVGEAAGELQTLAPGAALKVALPARLGKLPHGTYFVSMIPSHPETGRSIGIGQYHVEMKL</sequence>
<dbReference type="EMBL" id="JBHSMZ010000001">
    <property type="protein sequence ID" value="MFC5546910.1"/>
    <property type="molecule type" value="Genomic_DNA"/>
</dbReference>
<keyword evidence="3 6" id="KW-0812">Transmembrane</keyword>
<feature type="transmembrane region" description="Helical" evidence="6">
    <location>
        <begin position="96"/>
        <end position="116"/>
    </location>
</feature>
<keyword evidence="9" id="KW-1185">Reference proteome</keyword>
<feature type="transmembrane region" description="Helical" evidence="6">
    <location>
        <begin position="72"/>
        <end position="89"/>
    </location>
</feature>
<feature type="domain" description="Sulfatase N-terminal" evidence="7">
    <location>
        <begin position="278"/>
        <end position="564"/>
    </location>
</feature>
<gene>
    <name evidence="8" type="ORF">ACFPO9_00095</name>
</gene>